<dbReference type="EMBL" id="QUAL01000437">
    <property type="protein sequence ID" value="RIQ11028.1"/>
    <property type="molecule type" value="Genomic_DNA"/>
</dbReference>
<name>A0A418KG99_9ACTN</name>
<protein>
    <submittedName>
        <fullName evidence="4">DNA topoisomerase IB</fullName>
    </submittedName>
</protein>
<dbReference type="OrthoDB" id="9778962at2"/>
<dbReference type="InterPro" id="IPR013500">
    <property type="entry name" value="TopoI_cat_euk"/>
</dbReference>
<keyword evidence="1" id="KW-0472">Membrane</keyword>
<dbReference type="SUPFAM" id="SSF56349">
    <property type="entry name" value="DNA breaking-rejoining enzymes"/>
    <property type="match status" value="1"/>
</dbReference>
<sequence length="414" mass="45552">MNFGNSSNCVHWLYAVVIGTCTSTDFVAVLIGAPLGSSVSSFARPIPLVAGGIRPCAPGANGVWSRRTEGVAVRLRRWDPTGPAILRRRRGRGFGYVGVDGEPLADDETLARIRALVIPPAWKDVRICPWPNGHLQAVGTDDAGRRQYLYHESWRVRRDREKFARIREFGEALPKARVRIADDLATRGLNRRRVLATAARLLDIGFFRIGSEAYAQENGSHGLATVLRSHVSIARGGNVVFEYPAKSGQERVQAVADEDVVAVVRALMRRREPDQTLLAYYEGGAWHDVRSPEINDYLHEICGDGNSAKDFRTWHGTVLAAVALATASDDPAALSRTARRRAEARAIKEVAEYLGNTPAVCRSAYVDPAVIQAFEQGVTIRPLLERLGTDDVLVGEEDRERVERAVLDLLDEVG</sequence>
<evidence type="ECO:0000259" key="2">
    <source>
        <dbReference type="Pfam" id="PF01028"/>
    </source>
</evidence>
<dbReference type="Proteomes" id="UP000284057">
    <property type="component" value="Unassembled WGS sequence"/>
</dbReference>
<dbReference type="PROSITE" id="PS52038">
    <property type="entry name" value="TOPO_IB_2"/>
    <property type="match status" value="1"/>
</dbReference>
<keyword evidence="5" id="KW-1185">Reference proteome</keyword>
<dbReference type="GO" id="GO:0003917">
    <property type="term" value="F:DNA topoisomerase type I (single strand cut, ATP-independent) activity"/>
    <property type="evidence" value="ECO:0007669"/>
    <property type="project" value="InterPro"/>
</dbReference>
<keyword evidence="1" id="KW-0812">Transmembrane</keyword>
<feature type="transmembrane region" description="Helical" evidence="1">
    <location>
        <begin position="12"/>
        <end position="35"/>
    </location>
</feature>
<evidence type="ECO:0000313" key="4">
    <source>
        <dbReference type="EMBL" id="RIQ11028.1"/>
    </source>
</evidence>
<dbReference type="SUPFAM" id="SSF55869">
    <property type="entry name" value="DNA topoisomerase I domain"/>
    <property type="match status" value="1"/>
</dbReference>
<accession>A0A418KG99</accession>
<dbReference type="Gene3D" id="3.90.15.10">
    <property type="entry name" value="Topoisomerase I, Chain A, domain 3"/>
    <property type="match status" value="1"/>
</dbReference>
<evidence type="ECO:0000256" key="1">
    <source>
        <dbReference type="SAM" id="Phobius"/>
    </source>
</evidence>
<comment type="caution">
    <text evidence="4">The sequence shown here is derived from an EMBL/GenBank/DDBJ whole genome shotgun (WGS) entry which is preliminary data.</text>
</comment>
<evidence type="ECO:0000313" key="5">
    <source>
        <dbReference type="Proteomes" id="UP000284057"/>
    </source>
</evidence>
<proteinExistence type="predicted"/>
<dbReference type="GO" id="GO:0003677">
    <property type="term" value="F:DNA binding"/>
    <property type="evidence" value="ECO:0007669"/>
    <property type="project" value="InterPro"/>
</dbReference>
<feature type="domain" description="DNA topoisomerase I catalytic core eukaryotic-type" evidence="2">
    <location>
        <begin position="153"/>
        <end position="363"/>
    </location>
</feature>
<gene>
    <name evidence="4" type="ORF">DY240_30245</name>
</gene>
<dbReference type="Gene3D" id="3.30.66.10">
    <property type="entry name" value="DNA topoisomerase I domain"/>
    <property type="match status" value="1"/>
</dbReference>
<dbReference type="AlphaFoldDB" id="A0A418KG99"/>
<organism evidence="4 5">
    <name type="scientific">Jiangella rhizosphaerae</name>
    <dbReference type="NCBI Taxonomy" id="2293569"/>
    <lineage>
        <taxon>Bacteria</taxon>
        <taxon>Bacillati</taxon>
        <taxon>Actinomycetota</taxon>
        <taxon>Actinomycetes</taxon>
        <taxon>Jiangellales</taxon>
        <taxon>Jiangellaceae</taxon>
        <taxon>Jiangella</taxon>
    </lineage>
</organism>
<dbReference type="Pfam" id="PF21338">
    <property type="entry name" value="Top1B_N_bact"/>
    <property type="match status" value="1"/>
</dbReference>
<evidence type="ECO:0000259" key="3">
    <source>
        <dbReference type="Pfam" id="PF21338"/>
    </source>
</evidence>
<dbReference type="GO" id="GO:0006265">
    <property type="term" value="P:DNA topological change"/>
    <property type="evidence" value="ECO:0007669"/>
    <property type="project" value="InterPro"/>
</dbReference>
<dbReference type="InterPro" id="IPR035447">
    <property type="entry name" value="DNA_topo_I_N_sf"/>
</dbReference>
<dbReference type="Pfam" id="PF01028">
    <property type="entry name" value="Topoisom_I"/>
    <property type="match status" value="1"/>
</dbReference>
<dbReference type="InterPro" id="IPR049331">
    <property type="entry name" value="Top1B_N_bact"/>
</dbReference>
<keyword evidence="1" id="KW-1133">Transmembrane helix</keyword>
<dbReference type="Gene3D" id="1.10.132.120">
    <property type="match status" value="1"/>
</dbReference>
<dbReference type="InterPro" id="IPR011010">
    <property type="entry name" value="DNA_brk_join_enz"/>
</dbReference>
<reference evidence="4 5" key="1">
    <citation type="submission" date="2018-09" db="EMBL/GenBank/DDBJ databases">
        <title>Isolation, diversity and antifungal activity of actinobacteria from wheat.</title>
        <authorList>
            <person name="Han C."/>
        </authorList>
    </citation>
    <scope>NUCLEOTIDE SEQUENCE [LARGE SCALE GENOMIC DNA]</scope>
    <source>
        <strain evidence="4 5">NEAU-YY265</strain>
    </source>
</reference>
<keyword evidence="4" id="KW-0413">Isomerase</keyword>
<feature type="domain" description="DNA topoisomerase IB N-terminal" evidence="3">
    <location>
        <begin position="93"/>
        <end position="141"/>
    </location>
</feature>
<dbReference type="InterPro" id="IPR014711">
    <property type="entry name" value="TopoI_cat_a-hlx-sub_euk"/>
</dbReference>